<protein>
    <submittedName>
        <fullName evidence="5">Acyl carrier protein</fullName>
    </submittedName>
</protein>
<evidence type="ECO:0000256" key="1">
    <source>
        <dbReference type="ARBA" id="ARBA00022450"/>
    </source>
</evidence>
<reference evidence="4 7" key="2">
    <citation type="submission" date="2020-08" db="EMBL/GenBank/DDBJ databases">
        <title>Genomic Encyclopedia of Type Strains, Phase III (KMG-III): the genomes of soil and plant-associated and newly described type strains.</title>
        <authorList>
            <person name="Whitman W."/>
        </authorList>
    </citation>
    <scope>NUCLEOTIDE SEQUENCE [LARGE SCALE GENOMIC DNA]</scope>
    <source>
        <strain evidence="4 7">CECT 3146</strain>
    </source>
</reference>
<gene>
    <name evidence="5" type="ORF">CP982_00890</name>
    <name evidence="4" type="ORF">FHS40_008037</name>
</gene>
<dbReference type="Proteomes" id="UP000326505">
    <property type="component" value="Chromosome"/>
</dbReference>
<evidence type="ECO:0000256" key="2">
    <source>
        <dbReference type="ARBA" id="ARBA00022553"/>
    </source>
</evidence>
<reference evidence="5 6" key="1">
    <citation type="submission" date="2017-09" db="EMBL/GenBank/DDBJ databases">
        <authorList>
            <person name="Lee N."/>
            <person name="Cho B.-K."/>
        </authorList>
    </citation>
    <scope>NUCLEOTIDE SEQUENCE [LARGE SCALE GENOMIC DNA]</scope>
    <source>
        <strain evidence="5 6">ATCC 27465</strain>
    </source>
</reference>
<dbReference type="RefSeq" id="WP_150508676.1">
    <property type="nucleotide sequence ID" value="NZ_BMSQ01000017.1"/>
</dbReference>
<sequence length="84" mass="9407">MTAVPSPALPDVAQTVTARWMAVLQQDEELEDYTFFELGGTSIAASQLILQLGRDFGQRIPLTALTNHPTLRQFRDHLVQIVTR</sequence>
<keyword evidence="1" id="KW-0596">Phosphopantetheine</keyword>
<dbReference type="Pfam" id="PF00550">
    <property type="entry name" value="PP-binding"/>
    <property type="match status" value="1"/>
</dbReference>
<evidence type="ECO:0000313" key="6">
    <source>
        <dbReference type="Proteomes" id="UP000326505"/>
    </source>
</evidence>
<evidence type="ECO:0000313" key="5">
    <source>
        <dbReference type="EMBL" id="QEV57463.1"/>
    </source>
</evidence>
<dbReference type="GO" id="GO:0031177">
    <property type="term" value="F:phosphopantetheine binding"/>
    <property type="evidence" value="ECO:0007669"/>
    <property type="project" value="InterPro"/>
</dbReference>
<keyword evidence="2" id="KW-0597">Phosphoprotein</keyword>
<dbReference type="InterPro" id="IPR036736">
    <property type="entry name" value="ACP-like_sf"/>
</dbReference>
<evidence type="ECO:0000313" key="4">
    <source>
        <dbReference type="EMBL" id="MBB5108911.1"/>
    </source>
</evidence>
<dbReference type="GO" id="GO:0017000">
    <property type="term" value="P:antibiotic biosynthetic process"/>
    <property type="evidence" value="ECO:0007669"/>
    <property type="project" value="UniProtKB-ARBA"/>
</dbReference>
<dbReference type="OrthoDB" id="3483265at2"/>
<organism evidence="5 6">
    <name type="scientific">Streptomyces spectabilis</name>
    <dbReference type="NCBI Taxonomy" id="68270"/>
    <lineage>
        <taxon>Bacteria</taxon>
        <taxon>Bacillati</taxon>
        <taxon>Actinomycetota</taxon>
        <taxon>Actinomycetes</taxon>
        <taxon>Kitasatosporales</taxon>
        <taxon>Streptomycetaceae</taxon>
        <taxon>Streptomyces</taxon>
    </lineage>
</organism>
<dbReference type="InterPro" id="IPR009081">
    <property type="entry name" value="PP-bd_ACP"/>
</dbReference>
<dbReference type="EMBL" id="JACHJD010000021">
    <property type="protein sequence ID" value="MBB5108911.1"/>
    <property type="molecule type" value="Genomic_DNA"/>
</dbReference>
<evidence type="ECO:0000313" key="7">
    <source>
        <dbReference type="Proteomes" id="UP000549009"/>
    </source>
</evidence>
<feature type="domain" description="Carrier" evidence="3">
    <location>
        <begin position="7"/>
        <end position="82"/>
    </location>
</feature>
<dbReference type="SUPFAM" id="SSF47336">
    <property type="entry name" value="ACP-like"/>
    <property type="match status" value="1"/>
</dbReference>
<dbReference type="PROSITE" id="PS50075">
    <property type="entry name" value="CARRIER"/>
    <property type="match status" value="1"/>
</dbReference>
<dbReference type="SMART" id="SM00823">
    <property type="entry name" value="PKS_PP"/>
    <property type="match status" value="1"/>
</dbReference>
<dbReference type="Proteomes" id="UP000549009">
    <property type="component" value="Unassembled WGS sequence"/>
</dbReference>
<dbReference type="InterPro" id="IPR020806">
    <property type="entry name" value="PKS_PP-bd"/>
</dbReference>
<accession>A0A5P2WXI6</accession>
<name>A0A5P2WXI6_STRST</name>
<dbReference type="EMBL" id="CP023690">
    <property type="protein sequence ID" value="QEV57463.1"/>
    <property type="molecule type" value="Genomic_DNA"/>
</dbReference>
<keyword evidence="7" id="KW-1185">Reference proteome</keyword>
<dbReference type="AlphaFoldDB" id="A0A5P2WXI6"/>
<proteinExistence type="predicted"/>
<evidence type="ECO:0000259" key="3">
    <source>
        <dbReference type="PROSITE" id="PS50075"/>
    </source>
</evidence>
<dbReference type="Gene3D" id="1.10.1200.10">
    <property type="entry name" value="ACP-like"/>
    <property type="match status" value="1"/>
</dbReference>
<dbReference type="KEGG" id="sspb:CP982_00890"/>